<organism evidence="1 2">
    <name type="scientific">Mortierella hygrophila</name>
    <dbReference type="NCBI Taxonomy" id="979708"/>
    <lineage>
        <taxon>Eukaryota</taxon>
        <taxon>Fungi</taxon>
        <taxon>Fungi incertae sedis</taxon>
        <taxon>Mucoromycota</taxon>
        <taxon>Mortierellomycotina</taxon>
        <taxon>Mortierellomycetes</taxon>
        <taxon>Mortierellales</taxon>
        <taxon>Mortierellaceae</taxon>
        <taxon>Mortierella</taxon>
    </lineage>
</organism>
<name>A0A9P6FGQ0_9FUNG</name>
<evidence type="ECO:0000313" key="1">
    <source>
        <dbReference type="EMBL" id="KAF9550491.1"/>
    </source>
</evidence>
<sequence length="124" mass="14335">MSVARARGPTRQLMISHCRNLVKFYRSEEGGVLIQLLKSRQRYSTNANNIRIEQQLNFDPVINVAQPWNKLMAAYLEKQRGLSIDDMDLSPETDLNAEQAHLYQHCLRILAKDTPTLLEQKQLL</sequence>
<dbReference type="Proteomes" id="UP000723463">
    <property type="component" value="Unassembled WGS sequence"/>
</dbReference>
<comment type="caution">
    <text evidence="1">The sequence shown here is derived from an EMBL/GenBank/DDBJ whole genome shotgun (WGS) entry which is preliminary data.</text>
</comment>
<dbReference type="AlphaFoldDB" id="A0A9P6FGQ0"/>
<protein>
    <submittedName>
        <fullName evidence="1">Uncharacterized protein</fullName>
    </submittedName>
</protein>
<evidence type="ECO:0000313" key="2">
    <source>
        <dbReference type="Proteomes" id="UP000723463"/>
    </source>
</evidence>
<gene>
    <name evidence="1" type="ORF">EC957_000165</name>
</gene>
<dbReference type="EMBL" id="JAAAXW010000010">
    <property type="protein sequence ID" value="KAF9550491.1"/>
    <property type="molecule type" value="Genomic_DNA"/>
</dbReference>
<reference evidence="1" key="1">
    <citation type="journal article" date="2020" name="Fungal Divers.">
        <title>Resolving the Mortierellaceae phylogeny through synthesis of multi-gene phylogenetics and phylogenomics.</title>
        <authorList>
            <person name="Vandepol N."/>
            <person name="Liber J."/>
            <person name="Desiro A."/>
            <person name="Na H."/>
            <person name="Kennedy M."/>
            <person name="Barry K."/>
            <person name="Grigoriev I.V."/>
            <person name="Miller A.N."/>
            <person name="O'Donnell K."/>
            <person name="Stajich J.E."/>
            <person name="Bonito G."/>
        </authorList>
    </citation>
    <scope>NUCLEOTIDE SEQUENCE</scope>
    <source>
        <strain evidence="1">NRRL 2591</strain>
    </source>
</reference>
<accession>A0A9P6FGQ0</accession>
<keyword evidence="2" id="KW-1185">Reference proteome</keyword>
<proteinExistence type="predicted"/>